<sequence>MTAPAIPNASDAPRWLQTLQYTFNPLESMDQAAVRCGDLFNAPVIGKHAQVLFVSHPEAIQKFFPATPKN</sequence>
<dbReference type="EMBL" id="PQWO01000010">
    <property type="protein sequence ID" value="PZD72532.1"/>
    <property type="molecule type" value="Genomic_DNA"/>
</dbReference>
<name>A0A2W1JNT3_9CYAN</name>
<evidence type="ECO:0000313" key="1">
    <source>
        <dbReference type="EMBL" id="PZD72532.1"/>
    </source>
</evidence>
<dbReference type="AlphaFoldDB" id="A0A2W1JNT3"/>
<keyword evidence="2" id="KW-1185">Reference proteome</keyword>
<evidence type="ECO:0000313" key="2">
    <source>
        <dbReference type="Proteomes" id="UP000248857"/>
    </source>
</evidence>
<reference evidence="1 2" key="1">
    <citation type="journal article" date="2018" name="Sci. Rep.">
        <title>A novel species of the marine cyanobacterium Acaryochloris with a unique pigment content and lifestyle.</title>
        <authorList>
            <person name="Partensky F."/>
            <person name="Six C."/>
            <person name="Ratin M."/>
            <person name="Garczarek L."/>
            <person name="Vaulot D."/>
            <person name="Probert I."/>
            <person name="Calteau A."/>
            <person name="Gourvil P."/>
            <person name="Marie D."/>
            <person name="Grebert T."/>
            <person name="Bouchier C."/>
            <person name="Le Panse S."/>
            <person name="Gachenot M."/>
            <person name="Rodriguez F."/>
            <person name="Garrido J.L."/>
        </authorList>
    </citation>
    <scope>NUCLEOTIDE SEQUENCE [LARGE SCALE GENOMIC DNA]</scope>
    <source>
        <strain evidence="1 2">RCC1774</strain>
    </source>
</reference>
<organism evidence="1 2">
    <name type="scientific">Acaryochloris thomasi RCC1774</name>
    <dbReference type="NCBI Taxonomy" id="1764569"/>
    <lineage>
        <taxon>Bacteria</taxon>
        <taxon>Bacillati</taxon>
        <taxon>Cyanobacteriota</taxon>
        <taxon>Cyanophyceae</taxon>
        <taxon>Acaryochloridales</taxon>
        <taxon>Acaryochloridaceae</taxon>
        <taxon>Acaryochloris</taxon>
        <taxon>Acaryochloris thomasi</taxon>
    </lineage>
</organism>
<accession>A0A2W1JNT3</accession>
<proteinExistence type="predicted"/>
<dbReference type="RefSeq" id="WP_199464419.1">
    <property type="nucleotide sequence ID" value="NZ_CAWNWM010000010.1"/>
</dbReference>
<gene>
    <name evidence="1" type="ORF">C1752_03705</name>
</gene>
<dbReference type="Proteomes" id="UP000248857">
    <property type="component" value="Unassembled WGS sequence"/>
</dbReference>
<comment type="caution">
    <text evidence="1">The sequence shown here is derived from an EMBL/GenBank/DDBJ whole genome shotgun (WGS) entry which is preliminary data.</text>
</comment>
<protein>
    <submittedName>
        <fullName evidence="1">Uncharacterized protein</fullName>
    </submittedName>
</protein>